<name>A0A6C0IRT8_9ZZZZ</name>
<sequence>MTKNDKHIEEFLKNLTEKETIAYEIAKDMLGSSFDVEKSIGFLKWAEEKNIELY</sequence>
<dbReference type="AlphaFoldDB" id="A0A6C0IRT8"/>
<reference evidence="1" key="1">
    <citation type="journal article" date="2020" name="Nature">
        <title>Giant virus diversity and host interactions through global metagenomics.</title>
        <authorList>
            <person name="Schulz F."/>
            <person name="Roux S."/>
            <person name="Paez-Espino D."/>
            <person name="Jungbluth S."/>
            <person name="Walsh D.A."/>
            <person name="Denef V.J."/>
            <person name="McMahon K.D."/>
            <person name="Konstantinidis K.T."/>
            <person name="Eloe-Fadrosh E.A."/>
            <person name="Kyrpides N.C."/>
            <person name="Woyke T."/>
        </authorList>
    </citation>
    <scope>NUCLEOTIDE SEQUENCE</scope>
    <source>
        <strain evidence="1">GVMAG-M-3300024261-37</strain>
    </source>
</reference>
<dbReference type="EMBL" id="MN740237">
    <property type="protein sequence ID" value="QHT95225.1"/>
    <property type="molecule type" value="Genomic_DNA"/>
</dbReference>
<organism evidence="1">
    <name type="scientific">viral metagenome</name>
    <dbReference type="NCBI Taxonomy" id="1070528"/>
    <lineage>
        <taxon>unclassified sequences</taxon>
        <taxon>metagenomes</taxon>
        <taxon>organismal metagenomes</taxon>
    </lineage>
</organism>
<evidence type="ECO:0000313" key="1">
    <source>
        <dbReference type="EMBL" id="QHT95225.1"/>
    </source>
</evidence>
<proteinExistence type="predicted"/>
<protein>
    <submittedName>
        <fullName evidence="1">Uncharacterized protein</fullName>
    </submittedName>
</protein>
<accession>A0A6C0IRT8</accession>